<protein>
    <submittedName>
        <fullName evidence="5">Uncharacterized protein</fullName>
    </submittedName>
</protein>
<dbReference type="EMBL" id="QXGB01001747">
    <property type="protein sequence ID" value="KAE9186095.1"/>
    <property type="molecule type" value="Genomic_DNA"/>
</dbReference>
<evidence type="ECO:0000313" key="9">
    <source>
        <dbReference type="Proteomes" id="UP000437068"/>
    </source>
</evidence>
<evidence type="ECO:0000313" key="7">
    <source>
        <dbReference type="EMBL" id="KAE9285862.1"/>
    </source>
</evidence>
<evidence type="ECO:0000313" key="2">
    <source>
        <dbReference type="EMBL" id="KAE9076254.1"/>
    </source>
</evidence>
<dbReference type="EMBL" id="QXGE01002007">
    <property type="protein sequence ID" value="KAE9285862.1"/>
    <property type="molecule type" value="Genomic_DNA"/>
</dbReference>
<evidence type="ECO:0000313" key="1">
    <source>
        <dbReference type="EMBL" id="KAE9075345.1"/>
    </source>
</evidence>
<organism evidence="5 8">
    <name type="scientific">Phytophthora fragariae</name>
    <dbReference type="NCBI Taxonomy" id="53985"/>
    <lineage>
        <taxon>Eukaryota</taxon>
        <taxon>Sar</taxon>
        <taxon>Stramenopiles</taxon>
        <taxon>Oomycota</taxon>
        <taxon>Peronosporomycetes</taxon>
        <taxon>Peronosporales</taxon>
        <taxon>Peronosporaceae</taxon>
        <taxon>Phytophthora</taxon>
    </lineage>
</organism>
<dbReference type="EMBL" id="QXFZ01002524">
    <property type="protein sequence ID" value="KAE9076254.1"/>
    <property type="molecule type" value="Genomic_DNA"/>
</dbReference>
<accession>A0A6A3WPS2</accession>
<evidence type="ECO:0000313" key="10">
    <source>
        <dbReference type="Proteomes" id="UP000440367"/>
    </source>
</evidence>
<dbReference type="AlphaFoldDB" id="A0A6A3WPS2"/>
<gene>
    <name evidence="7" type="ORF">PF001_g21716</name>
    <name evidence="6" type="ORF">PF002_g24694</name>
    <name evidence="4" type="ORF">PF004_g23825</name>
    <name evidence="5" type="ORF">PF005_g20984</name>
    <name evidence="3" type="ORF">PF006_g21926</name>
    <name evidence="2" type="ORF">PF007_g24699</name>
    <name evidence="1" type="ORF">PF010_g24335</name>
</gene>
<keyword evidence="8" id="KW-1185">Reference proteome</keyword>
<comment type="caution">
    <text evidence="5">The sequence shown here is derived from an EMBL/GenBank/DDBJ whole genome shotgun (WGS) entry which is preliminary data.</text>
</comment>
<evidence type="ECO:0000313" key="3">
    <source>
        <dbReference type="EMBL" id="KAE9104362.1"/>
    </source>
</evidence>
<dbReference type="Proteomes" id="UP000476176">
    <property type="component" value="Unassembled WGS sequence"/>
</dbReference>
<dbReference type="EMBL" id="QXGA01002076">
    <property type="protein sequence ID" value="KAE9104362.1"/>
    <property type="molecule type" value="Genomic_DNA"/>
</dbReference>
<dbReference type="Proteomes" id="UP000440367">
    <property type="component" value="Unassembled WGS sequence"/>
</dbReference>
<dbReference type="Proteomes" id="UP000441208">
    <property type="component" value="Unassembled WGS sequence"/>
</dbReference>
<evidence type="ECO:0000313" key="4">
    <source>
        <dbReference type="EMBL" id="KAE9183883.1"/>
    </source>
</evidence>
<evidence type="ECO:0000313" key="12">
    <source>
        <dbReference type="Proteomes" id="UP000441208"/>
    </source>
</evidence>
<evidence type="ECO:0000313" key="5">
    <source>
        <dbReference type="EMBL" id="KAE9186095.1"/>
    </source>
</evidence>
<proteinExistence type="predicted"/>
<dbReference type="Proteomes" id="UP000440732">
    <property type="component" value="Unassembled WGS sequence"/>
</dbReference>
<reference evidence="8 9" key="1">
    <citation type="submission" date="2018-08" db="EMBL/GenBank/DDBJ databases">
        <title>Genomic investigation of the strawberry pathogen Phytophthora fragariae indicates pathogenicity is determined by transcriptional variation in three key races.</title>
        <authorList>
            <person name="Adams T.M."/>
            <person name="Armitage A.D."/>
            <person name="Sobczyk M.K."/>
            <person name="Bates H.J."/>
            <person name="Dunwell J.M."/>
            <person name="Nellist C.F."/>
            <person name="Harrison R.J."/>
        </authorList>
    </citation>
    <scope>NUCLEOTIDE SEQUENCE [LARGE SCALE GENOMIC DNA]</scope>
    <source>
        <strain evidence="7 9">A4</strain>
        <strain evidence="6 10">BC-1</strain>
        <strain evidence="4 13">BC-23</strain>
        <strain evidence="5 8">NOV-27</strain>
        <strain evidence="3 11">NOV-5</strain>
        <strain evidence="2 12">NOV-71</strain>
        <strain evidence="1 14">ONT-3</strain>
    </source>
</reference>
<dbReference type="EMBL" id="QXGC01002610">
    <property type="protein sequence ID" value="KAE9183883.1"/>
    <property type="molecule type" value="Genomic_DNA"/>
</dbReference>
<dbReference type="Proteomes" id="UP000488956">
    <property type="component" value="Unassembled WGS sequence"/>
</dbReference>
<dbReference type="EMBL" id="QXFX01002609">
    <property type="protein sequence ID" value="KAE9075345.1"/>
    <property type="molecule type" value="Genomic_DNA"/>
</dbReference>
<evidence type="ECO:0000313" key="11">
    <source>
        <dbReference type="Proteomes" id="UP000440732"/>
    </source>
</evidence>
<name>A0A6A3WPS2_9STRA</name>
<dbReference type="Proteomes" id="UP000433483">
    <property type="component" value="Unassembled WGS sequence"/>
</dbReference>
<evidence type="ECO:0000313" key="14">
    <source>
        <dbReference type="Proteomes" id="UP000488956"/>
    </source>
</evidence>
<evidence type="ECO:0000313" key="6">
    <source>
        <dbReference type="EMBL" id="KAE9190710.1"/>
    </source>
</evidence>
<dbReference type="Proteomes" id="UP000437068">
    <property type="component" value="Unassembled WGS sequence"/>
</dbReference>
<dbReference type="EMBL" id="QXGD01002289">
    <property type="protein sequence ID" value="KAE9190710.1"/>
    <property type="molecule type" value="Genomic_DNA"/>
</dbReference>
<sequence>MCRRKKKLFGGALLAACELCAQIEMPLGQEDL</sequence>
<evidence type="ECO:0000313" key="8">
    <source>
        <dbReference type="Proteomes" id="UP000433483"/>
    </source>
</evidence>
<evidence type="ECO:0000313" key="13">
    <source>
        <dbReference type="Proteomes" id="UP000476176"/>
    </source>
</evidence>